<dbReference type="InterPro" id="IPR003877">
    <property type="entry name" value="SPRY_dom"/>
</dbReference>
<dbReference type="SUPFAM" id="SSF49899">
    <property type="entry name" value="Concanavalin A-like lectins/glucanases"/>
    <property type="match status" value="1"/>
</dbReference>
<sequence length="264" mass="29769">TQKPGKRETNREPNHLCYNFEPVALWETHKLAFWRQPHARDCWACTASVLAIMSLTVTSKMTFDPDTAHPRIVLSSDNTEMHTTDNIQNVPDNPGRYDVILAALGATGYSTGRHYWEVSVAGKSCFHIGMASEAAPRKGSLRFNPANGFWTIVLNKQGQYRALDRRPVPILTQTQPVTLGILLDYKKGQISFYDTGARSHLYSFVGQSFTDKIYPFSDYCVESGENSNPIILVSPGSLMESHPGWVRRNRSSRVLPWWLIPLPD</sequence>
<dbReference type="Pfam" id="PF13765">
    <property type="entry name" value="PRY"/>
    <property type="match status" value="1"/>
</dbReference>
<dbReference type="InterPro" id="IPR050143">
    <property type="entry name" value="TRIM/RBCC"/>
</dbReference>
<evidence type="ECO:0000313" key="3">
    <source>
        <dbReference type="Proteomes" id="UP000257200"/>
    </source>
</evidence>
<dbReference type="PRINTS" id="PR01407">
    <property type="entry name" value="BUTYPHLNCDUF"/>
</dbReference>
<dbReference type="Pfam" id="PF00622">
    <property type="entry name" value="SPRY"/>
    <property type="match status" value="1"/>
</dbReference>
<dbReference type="PROSITE" id="PS50188">
    <property type="entry name" value="B302_SPRY"/>
    <property type="match status" value="1"/>
</dbReference>
<name>A0A3Q1HN38_9TELE</name>
<dbReference type="AlphaFoldDB" id="A0A3Q1HN38"/>
<dbReference type="STRING" id="80966.ENSAPOP00000029420"/>
<dbReference type="InterPro" id="IPR003879">
    <property type="entry name" value="Butyrophylin_SPRY"/>
</dbReference>
<dbReference type="PANTHER" id="PTHR24103">
    <property type="entry name" value="E3 UBIQUITIN-PROTEIN LIGASE TRIM"/>
    <property type="match status" value="1"/>
</dbReference>
<dbReference type="Gene3D" id="2.60.120.920">
    <property type="match status" value="1"/>
</dbReference>
<evidence type="ECO:0000259" key="1">
    <source>
        <dbReference type="PROSITE" id="PS50188"/>
    </source>
</evidence>
<dbReference type="Ensembl" id="ENSAPOT00000032077.1">
    <property type="protein sequence ID" value="ENSAPOP00000029420.1"/>
    <property type="gene ID" value="ENSAPOG00000015298.1"/>
</dbReference>
<dbReference type="InterPro" id="IPR006574">
    <property type="entry name" value="PRY"/>
</dbReference>
<proteinExistence type="predicted"/>
<dbReference type="InterPro" id="IPR043136">
    <property type="entry name" value="B30.2/SPRY_sf"/>
</dbReference>
<feature type="domain" description="B30.2/SPRY" evidence="1">
    <location>
        <begin position="41"/>
        <end position="237"/>
    </location>
</feature>
<dbReference type="SMART" id="SM00449">
    <property type="entry name" value="SPRY"/>
    <property type="match status" value="1"/>
</dbReference>
<dbReference type="Proteomes" id="UP000257200">
    <property type="component" value="Unplaced"/>
</dbReference>
<reference evidence="2" key="2">
    <citation type="submission" date="2025-09" db="UniProtKB">
        <authorList>
            <consortium name="Ensembl"/>
        </authorList>
    </citation>
    <scope>IDENTIFICATION</scope>
</reference>
<dbReference type="InParanoid" id="A0A3Q1HN38"/>
<organism evidence="2 3">
    <name type="scientific">Acanthochromis polyacanthus</name>
    <name type="common">spiny chromis</name>
    <dbReference type="NCBI Taxonomy" id="80966"/>
    <lineage>
        <taxon>Eukaryota</taxon>
        <taxon>Metazoa</taxon>
        <taxon>Chordata</taxon>
        <taxon>Craniata</taxon>
        <taxon>Vertebrata</taxon>
        <taxon>Euteleostomi</taxon>
        <taxon>Actinopterygii</taxon>
        <taxon>Neopterygii</taxon>
        <taxon>Teleostei</taxon>
        <taxon>Neoteleostei</taxon>
        <taxon>Acanthomorphata</taxon>
        <taxon>Ovalentaria</taxon>
        <taxon>Pomacentridae</taxon>
        <taxon>Acanthochromis</taxon>
    </lineage>
</organism>
<dbReference type="SMART" id="SM00589">
    <property type="entry name" value="PRY"/>
    <property type="match status" value="1"/>
</dbReference>
<evidence type="ECO:0000313" key="2">
    <source>
        <dbReference type="Ensembl" id="ENSAPOP00000029420.1"/>
    </source>
</evidence>
<protein>
    <recommendedName>
        <fullName evidence="1">B30.2/SPRY domain-containing protein</fullName>
    </recommendedName>
</protein>
<dbReference type="CDD" id="cd13733">
    <property type="entry name" value="SPRY_PRY_C-I_1"/>
    <property type="match status" value="1"/>
</dbReference>
<keyword evidence="3" id="KW-1185">Reference proteome</keyword>
<reference evidence="2" key="1">
    <citation type="submission" date="2025-08" db="UniProtKB">
        <authorList>
            <consortium name="Ensembl"/>
        </authorList>
    </citation>
    <scope>IDENTIFICATION</scope>
</reference>
<dbReference type="InterPro" id="IPR001870">
    <property type="entry name" value="B30.2/SPRY"/>
</dbReference>
<dbReference type="GeneTree" id="ENSGT01040000240385"/>
<dbReference type="InterPro" id="IPR013320">
    <property type="entry name" value="ConA-like_dom_sf"/>
</dbReference>
<dbReference type="FunFam" id="2.60.120.920:FF:000004">
    <property type="entry name" value="Butyrophilin subfamily 1 member A1"/>
    <property type="match status" value="1"/>
</dbReference>
<accession>A0A3Q1HN38</accession>